<keyword evidence="3" id="KW-0687">Ribonucleoprotein</keyword>
<dbReference type="NCBIfam" id="TIGR00030">
    <property type="entry name" value="S21p"/>
    <property type="match status" value="1"/>
</dbReference>
<accession>A0A6M3L2M1</accession>
<dbReference type="HAMAP" id="MF_00358">
    <property type="entry name" value="Ribosomal_bS21"/>
    <property type="match status" value="1"/>
</dbReference>
<dbReference type="PANTHER" id="PTHR21109">
    <property type="entry name" value="MITOCHONDRIAL 28S RIBOSOMAL PROTEIN S21"/>
    <property type="match status" value="1"/>
</dbReference>
<dbReference type="GO" id="GO:0006412">
    <property type="term" value="P:translation"/>
    <property type="evidence" value="ECO:0007669"/>
    <property type="project" value="InterPro"/>
</dbReference>
<sequence>MSSVTINKAEEKMAQNGDAKGAFESMLTRFNRIVGASGIFRELKQNQYYEKPSDKKRRKHREALARLRKEQKNAIRKRRG</sequence>
<evidence type="ECO:0000256" key="3">
    <source>
        <dbReference type="ARBA" id="ARBA00023274"/>
    </source>
</evidence>
<dbReference type="AlphaFoldDB" id="A0A6M3L2M1"/>
<dbReference type="InterPro" id="IPR038380">
    <property type="entry name" value="Ribosomal_bS21_sf"/>
</dbReference>
<dbReference type="Pfam" id="PF01165">
    <property type="entry name" value="Ribosomal_S21"/>
    <property type="match status" value="1"/>
</dbReference>
<dbReference type="GO" id="GO:1990904">
    <property type="term" value="C:ribonucleoprotein complex"/>
    <property type="evidence" value="ECO:0007669"/>
    <property type="project" value="UniProtKB-KW"/>
</dbReference>
<evidence type="ECO:0000256" key="1">
    <source>
        <dbReference type="ARBA" id="ARBA00006640"/>
    </source>
</evidence>
<evidence type="ECO:0000313" key="4">
    <source>
        <dbReference type="EMBL" id="QJA87804.1"/>
    </source>
</evidence>
<dbReference type="EMBL" id="MT142733">
    <property type="protein sequence ID" value="QJA87804.1"/>
    <property type="molecule type" value="Genomic_DNA"/>
</dbReference>
<protein>
    <submittedName>
        <fullName evidence="4">Putative 30S ribosomal protein S21</fullName>
    </submittedName>
</protein>
<dbReference type="GO" id="GO:0003735">
    <property type="term" value="F:structural constituent of ribosome"/>
    <property type="evidence" value="ECO:0007669"/>
    <property type="project" value="InterPro"/>
</dbReference>
<dbReference type="GO" id="GO:0005840">
    <property type="term" value="C:ribosome"/>
    <property type="evidence" value="ECO:0007669"/>
    <property type="project" value="UniProtKB-KW"/>
</dbReference>
<proteinExistence type="inferred from homology"/>
<reference evidence="4" key="1">
    <citation type="submission" date="2020-03" db="EMBL/GenBank/DDBJ databases">
        <title>The deep terrestrial virosphere.</title>
        <authorList>
            <person name="Holmfeldt K."/>
            <person name="Nilsson E."/>
            <person name="Simone D."/>
            <person name="Lopez-Fernandez M."/>
            <person name="Wu X."/>
            <person name="de Brujin I."/>
            <person name="Lundin D."/>
            <person name="Andersson A."/>
            <person name="Bertilsson S."/>
            <person name="Dopson M."/>
        </authorList>
    </citation>
    <scope>NUCLEOTIDE SEQUENCE</scope>
    <source>
        <strain evidence="4">MM415B02892</strain>
    </source>
</reference>
<dbReference type="Gene3D" id="1.20.5.1150">
    <property type="entry name" value="Ribosomal protein S8"/>
    <property type="match status" value="1"/>
</dbReference>
<dbReference type="PANTHER" id="PTHR21109:SF0">
    <property type="entry name" value="SMALL RIBOSOMAL SUBUNIT PROTEIN BS21M"/>
    <property type="match status" value="1"/>
</dbReference>
<dbReference type="InterPro" id="IPR001911">
    <property type="entry name" value="Ribosomal_bS21"/>
</dbReference>
<evidence type="ECO:0000256" key="2">
    <source>
        <dbReference type="ARBA" id="ARBA00022980"/>
    </source>
</evidence>
<organism evidence="4">
    <name type="scientific">viral metagenome</name>
    <dbReference type="NCBI Taxonomy" id="1070528"/>
    <lineage>
        <taxon>unclassified sequences</taxon>
        <taxon>metagenomes</taxon>
        <taxon>organismal metagenomes</taxon>
    </lineage>
</organism>
<keyword evidence="2 4" id="KW-0689">Ribosomal protein</keyword>
<gene>
    <name evidence="4" type="ORF">MM415B02892_0013</name>
</gene>
<comment type="similarity">
    <text evidence="1">Belongs to the bacterial ribosomal protein bS21 family.</text>
</comment>
<name>A0A6M3L2M1_9ZZZZ</name>